<dbReference type="InterPro" id="IPR047167">
    <property type="entry name" value="NFE2-like"/>
</dbReference>
<dbReference type="AlphaFoldDB" id="A0A3B3ZMU9"/>
<reference evidence="19" key="2">
    <citation type="submission" date="2025-09" db="UniProtKB">
        <authorList>
            <consortium name="Ensembl"/>
        </authorList>
    </citation>
    <scope>IDENTIFICATION</scope>
</reference>
<evidence type="ECO:0000313" key="20">
    <source>
        <dbReference type="Proteomes" id="UP000261520"/>
    </source>
</evidence>
<keyword evidence="13" id="KW-0753">Steroid metabolism</keyword>
<proteinExistence type="inferred from homology"/>
<comment type="similarity">
    <text evidence="3">Belongs to the bZIP family. CNC subfamily.</text>
</comment>
<dbReference type="GO" id="GO:0000981">
    <property type="term" value="F:DNA-binding transcription factor activity, RNA polymerase II-specific"/>
    <property type="evidence" value="ECO:0007669"/>
    <property type="project" value="TreeGrafter"/>
</dbReference>
<dbReference type="GO" id="GO:0005789">
    <property type="term" value="C:endoplasmic reticulum membrane"/>
    <property type="evidence" value="ECO:0007669"/>
    <property type="project" value="UniProtKB-SubCell"/>
</dbReference>
<feature type="region of interest" description="Disordered" evidence="17">
    <location>
        <begin position="137"/>
        <end position="156"/>
    </location>
</feature>
<feature type="compositionally biased region" description="Basic residues" evidence="17">
    <location>
        <begin position="142"/>
        <end position="156"/>
    </location>
</feature>
<name>A0A3B3ZMU9_9GOBI</name>
<evidence type="ECO:0000256" key="2">
    <source>
        <dbReference type="ARBA" id="ARBA00004643"/>
    </source>
</evidence>
<reference evidence="19" key="1">
    <citation type="submission" date="2025-08" db="UniProtKB">
        <authorList>
            <consortium name="Ensembl"/>
        </authorList>
    </citation>
    <scope>IDENTIFICATION</scope>
</reference>
<dbReference type="GO" id="GO:0008289">
    <property type="term" value="F:lipid binding"/>
    <property type="evidence" value="ECO:0007669"/>
    <property type="project" value="UniProtKB-KW"/>
</dbReference>
<evidence type="ECO:0000256" key="13">
    <source>
        <dbReference type="ARBA" id="ARBA00023221"/>
    </source>
</evidence>
<evidence type="ECO:0000256" key="9">
    <source>
        <dbReference type="ARBA" id="ARBA00023121"/>
    </source>
</evidence>
<evidence type="ECO:0000256" key="4">
    <source>
        <dbReference type="ARBA" id="ARBA00020485"/>
    </source>
</evidence>
<organism evidence="19 20">
    <name type="scientific">Periophthalmus magnuspinnatus</name>
    <dbReference type="NCBI Taxonomy" id="409849"/>
    <lineage>
        <taxon>Eukaryota</taxon>
        <taxon>Metazoa</taxon>
        <taxon>Chordata</taxon>
        <taxon>Craniata</taxon>
        <taxon>Vertebrata</taxon>
        <taxon>Euteleostomi</taxon>
        <taxon>Actinopterygii</taxon>
        <taxon>Neopterygii</taxon>
        <taxon>Teleostei</taxon>
        <taxon>Neoteleostei</taxon>
        <taxon>Acanthomorphata</taxon>
        <taxon>Gobiaria</taxon>
        <taxon>Gobiiformes</taxon>
        <taxon>Gobioidei</taxon>
        <taxon>Gobiidae</taxon>
        <taxon>Oxudercinae</taxon>
        <taxon>Periophthalmus</taxon>
    </lineage>
</organism>
<keyword evidence="10" id="KW-0238">DNA-binding</keyword>
<evidence type="ECO:0000256" key="6">
    <source>
        <dbReference type="ARBA" id="ARBA00022548"/>
    </source>
</evidence>
<keyword evidence="8" id="KW-0443">Lipid metabolism</keyword>
<dbReference type="SUPFAM" id="SSF57959">
    <property type="entry name" value="Leucine zipper domain"/>
    <property type="match status" value="1"/>
</dbReference>
<evidence type="ECO:0000256" key="16">
    <source>
        <dbReference type="SAM" id="Coils"/>
    </source>
</evidence>
<keyword evidence="11" id="KW-0804">Transcription</keyword>
<evidence type="ECO:0000256" key="11">
    <source>
        <dbReference type="ARBA" id="ARBA00023163"/>
    </source>
</evidence>
<keyword evidence="7" id="KW-0805">Transcription regulation</keyword>
<evidence type="ECO:0000256" key="1">
    <source>
        <dbReference type="ARBA" id="ARBA00004123"/>
    </source>
</evidence>
<comment type="subcellular location">
    <subcellularLocation>
        <location evidence="2">Endoplasmic reticulum membrane</location>
        <topology evidence="2">Single-pass type III membrane protein</topology>
    </subcellularLocation>
    <subcellularLocation>
        <location evidence="1">Nucleus</location>
    </subcellularLocation>
</comment>
<evidence type="ECO:0000256" key="10">
    <source>
        <dbReference type="ARBA" id="ARBA00023125"/>
    </source>
</evidence>
<dbReference type="PROSITE" id="PS00036">
    <property type="entry name" value="BZIP_BASIC"/>
    <property type="match status" value="1"/>
</dbReference>
<dbReference type="GO" id="GO:0005634">
    <property type="term" value="C:nucleus"/>
    <property type="evidence" value="ECO:0007669"/>
    <property type="project" value="UniProtKB-SubCell"/>
</dbReference>
<dbReference type="GO" id="GO:0000978">
    <property type="term" value="F:RNA polymerase II cis-regulatory region sequence-specific DNA binding"/>
    <property type="evidence" value="ECO:0007669"/>
    <property type="project" value="InterPro"/>
</dbReference>
<evidence type="ECO:0000313" key="19">
    <source>
        <dbReference type="Ensembl" id="ENSPMGP00000005875.1"/>
    </source>
</evidence>
<accession>A0A3B3ZMU9</accession>
<sequence length="156" mass="18412">MSLLDLALEEGFGEELSEKLEEHGYLDPELTRRPSQLKQLNLVRDIRRRGKNKIAAQNCRKRKMDNLQGLEKDVTMLRRRKSRLLKDKQEALRTLQELKQRLSSLYQDVFSSLRDGEGRPLDVHEYMLSFESDGTVDVVSRRQGRKEKSRRKQKDK</sequence>
<dbReference type="InterPro" id="IPR046347">
    <property type="entry name" value="bZIP_sf"/>
</dbReference>
<evidence type="ECO:0000256" key="15">
    <source>
        <dbReference type="ARBA" id="ARBA00031659"/>
    </source>
</evidence>
<evidence type="ECO:0000256" key="3">
    <source>
        <dbReference type="ARBA" id="ARBA00008157"/>
    </source>
</evidence>
<feature type="domain" description="BZIP" evidence="18">
    <location>
        <begin position="42"/>
        <end position="105"/>
    </location>
</feature>
<dbReference type="STRING" id="409849.ENSPMGP00000005875"/>
<dbReference type="PANTHER" id="PTHR24411">
    <property type="entry name" value="NUCLEAR FACTOR ERYTHROID 2-RELATED FACTOR"/>
    <property type="match status" value="1"/>
</dbReference>
<evidence type="ECO:0000256" key="5">
    <source>
        <dbReference type="ARBA" id="ARBA00022491"/>
    </source>
</evidence>
<keyword evidence="6" id="KW-0153">Cholesterol metabolism</keyword>
<dbReference type="GO" id="GO:0008203">
    <property type="term" value="P:cholesterol metabolic process"/>
    <property type="evidence" value="ECO:0007669"/>
    <property type="project" value="UniProtKB-KW"/>
</dbReference>
<dbReference type="InterPro" id="IPR004826">
    <property type="entry name" value="bZIP_Maf"/>
</dbReference>
<keyword evidence="9" id="KW-0446">Lipid-binding</keyword>
<dbReference type="Gene3D" id="1.10.880.10">
    <property type="entry name" value="Transcription factor, Skn-1-like, DNA-binding domain"/>
    <property type="match status" value="1"/>
</dbReference>
<keyword evidence="16" id="KW-0175">Coiled coil</keyword>
<evidence type="ECO:0000256" key="12">
    <source>
        <dbReference type="ARBA" id="ARBA00023166"/>
    </source>
</evidence>
<evidence type="ECO:0000256" key="14">
    <source>
        <dbReference type="ARBA" id="ARBA00030985"/>
    </source>
</evidence>
<keyword evidence="5" id="KW-0678">Repressor</keyword>
<dbReference type="SMART" id="SM00338">
    <property type="entry name" value="BRLZ"/>
    <property type="match status" value="1"/>
</dbReference>
<dbReference type="PROSITE" id="PS50217">
    <property type="entry name" value="BZIP"/>
    <property type="match status" value="1"/>
</dbReference>
<evidence type="ECO:0000256" key="8">
    <source>
        <dbReference type="ARBA" id="ARBA00023098"/>
    </source>
</evidence>
<dbReference type="PANTHER" id="PTHR24411:SF31">
    <property type="entry name" value="ENDOPLASMIC RETICULUM MEMBRANE SENSOR NFE2L1"/>
    <property type="match status" value="1"/>
</dbReference>
<evidence type="ECO:0000256" key="17">
    <source>
        <dbReference type="SAM" id="MobiDB-lite"/>
    </source>
</evidence>
<protein>
    <recommendedName>
        <fullName evidence="4">Endoplasmic reticulum membrane sensor NFE2L1</fullName>
    </recommendedName>
    <alternativeName>
        <fullName evidence="15">Nuclear factor erythroid 2-related factor 1</fullName>
    </alternativeName>
    <alternativeName>
        <fullName evidence="14">Nuclear factor, erythroid derived 2, like 1</fullName>
    </alternativeName>
</protein>
<keyword evidence="12" id="KW-1207">Sterol metabolism</keyword>
<evidence type="ECO:0000256" key="7">
    <source>
        <dbReference type="ARBA" id="ARBA00023015"/>
    </source>
</evidence>
<evidence type="ECO:0000259" key="18">
    <source>
        <dbReference type="PROSITE" id="PS50217"/>
    </source>
</evidence>
<dbReference type="Ensembl" id="ENSPMGT00000006242.1">
    <property type="protein sequence ID" value="ENSPMGP00000005875.1"/>
    <property type="gene ID" value="ENSPMGG00000004947.1"/>
</dbReference>
<keyword evidence="20" id="KW-1185">Reference proteome</keyword>
<dbReference type="Pfam" id="PF03131">
    <property type="entry name" value="bZIP_Maf"/>
    <property type="match status" value="1"/>
</dbReference>
<dbReference type="InterPro" id="IPR004827">
    <property type="entry name" value="bZIP"/>
</dbReference>
<dbReference type="Proteomes" id="UP000261520">
    <property type="component" value="Unplaced"/>
</dbReference>
<feature type="coiled-coil region" evidence="16">
    <location>
        <begin position="60"/>
        <end position="108"/>
    </location>
</feature>